<keyword evidence="8" id="KW-1185">Reference proteome</keyword>
<evidence type="ECO:0000313" key="8">
    <source>
        <dbReference type="Proteomes" id="UP001515100"/>
    </source>
</evidence>
<dbReference type="Gene3D" id="3.40.630.30">
    <property type="match status" value="1"/>
</dbReference>
<accession>A0A641ASG8</accession>
<protein>
    <recommendedName>
        <fullName evidence="3">Lysine N-acyltransferase MbtK</fullName>
    </recommendedName>
    <alternativeName>
        <fullName evidence="4">Mycobactin synthase protein K</fullName>
    </alternativeName>
</protein>
<organism evidence="7 8">
    <name type="scientific">Aeromicrobium fastidiosum</name>
    <dbReference type="NCBI Taxonomy" id="52699"/>
    <lineage>
        <taxon>Bacteria</taxon>
        <taxon>Bacillati</taxon>
        <taxon>Actinomycetota</taxon>
        <taxon>Actinomycetes</taxon>
        <taxon>Propionibacteriales</taxon>
        <taxon>Nocardioidaceae</taxon>
        <taxon>Aeromicrobium</taxon>
    </lineage>
</organism>
<dbReference type="SUPFAM" id="SSF55729">
    <property type="entry name" value="Acyl-CoA N-acyltransferases (Nat)"/>
    <property type="match status" value="1"/>
</dbReference>
<dbReference type="SMART" id="SM01006">
    <property type="entry name" value="AlcB"/>
    <property type="match status" value="1"/>
</dbReference>
<evidence type="ECO:0000256" key="3">
    <source>
        <dbReference type="ARBA" id="ARBA00020586"/>
    </source>
</evidence>
<evidence type="ECO:0000256" key="4">
    <source>
        <dbReference type="ARBA" id="ARBA00031122"/>
    </source>
</evidence>
<dbReference type="Pfam" id="PF13523">
    <property type="entry name" value="Acetyltransf_8"/>
    <property type="match status" value="1"/>
</dbReference>
<proteinExistence type="predicted"/>
<gene>
    <name evidence="7" type="ORF">ESP62_001865</name>
</gene>
<dbReference type="GO" id="GO:0019290">
    <property type="term" value="P:siderophore biosynthetic process"/>
    <property type="evidence" value="ECO:0007669"/>
    <property type="project" value="InterPro"/>
</dbReference>
<evidence type="ECO:0000256" key="2">
    <source>
        <dbReference type="ARBA" id="ARBA00005102"/>
    </source>
</evidence>
<name>A0A641ASG8_9ACTN</name>
<evidence type="ECO:0000259" key="6">
    <source>
        <dbReference type="SMART" id="SM01006"/>
    </source>
</evidence>
<dbReference type="GO" id="GO:0016410">
    <property type="term" value="F:N-acyltransferase activity"/>
    <property type="evidence" value="ECO:0007669"/>
    <property type="project" value="TreeGrafter"/>
</dbReference>
<dbReference type="UniPathway" id="UPA00011"/>
<reference evidence="7" key="1">
    <citation type="submission" date="2019-09" db="EMBL/GenBank/DDBJ databases">
        <authorList>
            <person name="Li J."/>
        </authorList>
    </citation>
    <scope>NUCLEOTIDE SEQUENCE [LARGE SCALE GENOMIC DNA]</scope>
    <source>
        <strain evidence="7">NRBC 14897</strain>
    </source>
</reference>
<dbReference type="Proteomes" id="UP001515100">
    <property type="component" value="Unassembled WGS sequence"/>
</dbReference>
<dbReference type="InterPro" id="IPR019432">
    <property type="entry name" value="Acyltransferase_MbtK/IucB-like"/>
</dbReference>
<evidence type="ECO:0000256" key="5">
    <source>
        <dbReference type="SAM" id="MobiDB-lite"/>
    </source>
</evidence>
<dbReference type="InterPro" id="IPR016181">
    <property type="entry name" value="Acyl_CoA_acyltransferase"/>
</dbReference>
<dbReference type="PANTHER" id="PTHR31438:SF1">
    <property type="entry name" value="LYSINE N-ACYLTRANSFERASE C17G9.06C-RELATED"/>
    <property type="match status" value="1"/>
</dbReference>
<evidence type="ECO:0000313" key="7">
    <source>
        <dbReference type="EMBL" id="KAA1380885.1"/>
    </source>
</evidence>
<dbReference type="EMBL" id="SDPP02000001">
    <property type="protein sequence ID" value="KAA1380885.1"/>
    <property type="molecule type" value="Genomic_DNA"/>
</dbReference>
<evidence type="ECO:0000256" key="1">
    <source>
        <dbReference type="ARBA" id="ARBA00003818"/>
    </source>
</evidence>
<dbReference type="RefSeq" id="WP_129181855.1">
    <property type="nucleotide sequence ID" value="NZ_JAGIOG010000001.1"/>
</dbReference>
<feature type="domain" description="Acyltransferase MbtK/IucB-like conserved" evidence="6">
    <location>
        <begin position="6"/>
        <end position="54"/>
    </location>
</feature>
<comment type="pathway">
    <text evidence="2">Siderophore biosynthesis; mycobactin biosynthesis.</text>
</comment>
<dbReference type="PANTHER" id="PTHR31438">
    <property type="entry name" value="LYSINE N-ACYLTRANSFERASE C17G9.06C-RELATED"/>
    <property type="match status" value="1"/>
</dbReference>
<sequence length="187" mass="20882">MTFTHRPVDPVGDLDLLHAWVTQPRAEFWGMTTYTRDEVGEVYAFLDGLSTHHAYLVHRDDRPVAIFQTYEPQHDAVGETYDVQEGDLGCHLFVGPADVPEPGFTGHLLEYLFGVVLSDPAVQRIVVEPDVRNAASIARFERAGLRRSDVVELPDKTAQLAFVTRDELPQPGHGDGPPDRGRQAARR</sequence>
<comment type="caution">
    <text evidence="7">The sequence shown here is derived from an EMBL/GenBank/DDBJ whole genome shotgun (WGS) entry which is preliminary data.</text>
</comment>
<feature type="region of interest" description="Disordered" evidence="5">
    <location>
        <begin position="163"/>
        <end position="187"/>
    </location>
</feature>
<feature type="compositionally biased region" description="Basic and acidic residues" evidence="5">
    <location>
        <begin position="176"/>
        <end position="187"/>
    </location>
</feature>
<comment type="function">
    <text evidence="1">Acyltransferase required for the direct transfer of medium- to long-chain fatty acyl moieties from a carrier protein (MbtL) on to the epsilon-amino group of lysine residue in the mycobactin core.</text>
</comment>
<dbReference type="OrthoDB" id="5177616at2"/>
<dbReference type="AlphaFoldDB" id="A0A641ASG8"/>